<evidence type="ECO:0000256" key="4">
    <source>
        <dbReference type="ARBA" id="ARBA00022777"/>
    </source>
</evidence>
<dbReference type="Gene3D" id="1.10.510.10">
    <property type="entry name" value="Transferase(Phosphotransferase) domain 1"/>
    <property type="match status" value="1"/>
</dbReference>
<dbReference type="PANTHER" id="PTHR24345">
    <property type="entry name" value="SERINE/THREONINE-PROTEIN KINASE PLK"/>
    <property type="match status" value="1"/>
</dbReference>
<dbReference type="PROSITE" id="PS50011">
    <property type="entry name" value="PROTEIN_KINASE_DOM"/>
    <property type="match status" value="1"/>
</dbReference>
<proteinExistence type="predicted"/>
<dbReference type="RefSeq" id="WP_165767238.1">
    <property type="nucleotide sequence ID" value="NZ_CBCSCN010000003.1"/>
</dbReference>
<reference evidence="8 9" key="1">
    <citation type="submission" date="2017-03" db="EMBL/GenBank/DDBJ databases">
        <authorList>
            <person name="Afonso C.L."/>
            <person name="Miller P.J."/>
            <person name="Scott M.A."/>
            <person name="Spackman E."/>
            <person name="Goraichik I."/>
            <person name="Dimitrov K.M."/>
            <person name="Suarez D.L."/>
            <person name="Swayne D.E."/>
        </authorList>
    </citation>
    <scope>NUCLEOTIDE SEQUENCE [LARGE SCALE GENOMIC DNA]</scope>
    <source>
        <strain evidence="8">SB41UT1</strain>
    </source>
</reference>
<keyword evidence="1" id="KW-0723">Serine/threonine-protein kinase</keyword>
<dbReference type="AlphaFoldDB" id="A0A1X7AKE1"/>
<dbReference type="EC" id="2.7.11.1" evidence="8"/>
<evidence type="ECO:0000256" key="6">
    <source>
        <dbReference type="SAM" id="MobiDB-lite"/>
    </source>
</evidence>
<dbReference type="InterPro" id="IPR000719">
    <property type="entry name" value="Prot_kinase_dom"/>
</dbReference>
<keyword evidence="4 8" id="KW-0418">Kinase</keyword>
<keyword evidence="5" id="KW-0067">ATP-binding</keyword>
<feature type="region of interest" description="Disordered" evidence="6">
    <location>
        <begin position="62"/>
        <end position="95"/>
    </location>
</feature>
<evidence type="ECO:0000259" key="7">
    <source>
        <dbReference type="PROSITE" id="PS50011"/>
    </source>
</evidence>
<dbReference type="Pfam" id="PF00069">
    <property type="entry name" value="Pkinase"/>
    <property type="match status" value="1"/>
</dbReference>
<keyword evidence="2 8" id="KW-0808">Transferase</keyword>
<evidence type="ECO:0000256" key="2">
    <source>
        <dbReference type="ARBA" id="ARBA00022679"/>
    </source>
</evidence>
<dbReference type="EMBL" id="FWPT01000005">
    <property type="protein sequence ID" value="SMA47140.1"/>
    <property type="molecule type" value="Genomic_DNA"/>
</dbReference>
<feature type="compositionally biased region" description="Low complexity" evidence="6">
    <location>
        <begin position="1"/>
        <end position="20"/>
    </location>
</feature>
<feature type="region of interest" description="Disordered" evidence="6">
    <location>
        <begin position="386"/>
        <end position="440"/>
    </location>
</feature>
<feature type="compositionally biased region" description="Basic and acidic residues" evidence="6">
    <location>
        <begin position="421"/>
        <end position="440"/>
    </location>
</feature>
<protein>
    <submittedName>
        <fullName evidence="8">Serine/threonine-protein kinase D</fullName>
        <ecNumber evidence="8">2.7.11.1</ecNumber>
    </submittedName>
</protein>
<keyword evidence="9" id="KW-1185">Reference proteome</keyword>
<dbReference type="InterPro" id="IPR011009">
    <property type="entry name" value="Kinase-like_dom_sf"/>
</dbReference>
<evidence type="ECO:0000313" key="9">
    <source>
        <dbReference type="Proteomes" id="UP000196573"/>
    </source>
</evidence>
<dbReference type="GO" id="GO:0005524">
    <property type="term" value="F:ATP binding"/>
    <property type="evidence" value="ECO:0007669"/>
    <property type="project" value="UniProtKB-KW"/>
</dbReference>
<feature type="domain" description="Protein kinase" evidence="7">
    <location>
        <begin position="109"/>
        <end position="402"/>
    </location>
</feature>
<feature type="compositionally biased region" description="Low complexity" evidence="6">
    <location>
        <begin position="400"/>
        <end position="413"/>
    </location>
</feature>
<sequence length="440" mass="47971">MFAKPSSSAGSHGSQSGSTGPISWSDDDGQAPAPPSISQPSSSELGNNRYRTLAGALHISFKNSGEPSQTLSSRSVSLNEQCSSSDSGKLTPPTPITTPIANDGLQFLFNYIFPAGQNPVEAGKEHTLLSESRKNSRQKLESQLVVTHFIPDQPKGQQWVKRSRAYQKLTEDQRRYALRNLVKEVEIHRSFEHPNIARFLGIGIIQEENALTLSLFTEYAGLPLDIPKEQKVNAGHEQGKRTVSASTLVNYLSQLASALAYLKSHNILHRDIKPDNLRQQQGVVKLFDFNLSANLLLKSVSSMAGTRGFRAPEVVAGKDQSFPVDMYSSGVSLALLGHEAGLLDYHCPGSRAVPASRKVPQIDLRYPGSAGSQEKLLQTLLSSMTEEVPTLRPTPEQLQSRISSSASTTTKTSPCGTDSLFEQKPHPDELKMRNELAVKA</sequence>
<feature type="compositionally biased region" description="Polar residues" evidence="6">
    <location>
        <begin position="62"/>
        <end position="88"/>
    </location>
</feature>
<evidence type="ECO:0000256" key="5">
    <source>
        <dbReference type="ARBA" id="ARBA00022840"/>
    </source>
</evidence>
<evidence type="ECO:0000313" key="8">
    <source>
        <dbReference type="EMBL" id="SMA47140.1"/>
    </source>
</evidence>
<dbReference type="PANTHER" id="PTHR24345:SF0">
    <property type="entry name" value="CELL CYCLE SERINE_THREONINE-PROTEIN KINASE CDC5_MSD2"/>
    <property type="match status" value="1"/>
</dbReference>
<name>A0A1X7AKE1_9GAMM</name>
<dbReference type="Gene3D" id="3.30.200.20">
    <property type="entry name" value="Phosphorylase Kinase, domain 1"/>
    <property type="match status" value="1"/>
</dbReference>
<dbReference type="GO" id="GO:0004674">
    <property type="term" value="F:protein serine/threonine kinase activity"/>
    <property type="evidence" value="ECO:0007669"/>
    <property type="project" value="UniProtKB-KW"/>
</dbReference>
<dbReference type="CDD" id="cd00180">
    <property type="entry name" value="PKc"/>
    <property type="match status" value="1"/>
</dbReference>
<organism evidence="8 9">
    <name type="scientific">Parendozoicomonas haliclonae</name>
    <dbReference type="NCBI Taxonomy" id="1960125"/>
    <lineage>
        <taxon>Bacteria</taxon>
        <taxon>Pseudomonadati</taxon>
        <taxon>Pseudomonadota</taxon>
        <taxon>Gammaproteobacteria</taxon>
        <taxon>Oceanospirillales</taxon>
        <taxon>Endozoicomonadaceae</taxon>
        <taxon>Parendozoicomonas</taxon>
    </lineage>
</organism>
<evidence type="ECO:0000256" key="3">
    <source>
        <dbReference type="ARBA" id="ARBA00022741"/>
    </source>
</evidence>
<dbReference type="SUPFAM" id="SSF56112">
    <property type="entry name" value="Protein kinase-like (PK-like)"/>
    <property type="match status" value="1"/>
</dbReference>
<dbReference type="Proteomes" id="UP000196573">
    <property type="component" value="Unassembled WGS sequence"/>
</dbReference>
<dbReference type="SMART" id="SM00220">
    <property type="entry name" value="S_TKc"/>
    <property type="match status" value="1"/>
</dbReference>
<evidence type="ECO:0000256" key="1">
    <source>
        <dbReference type="ARBA" id="ARBA00022527"/>
    </source>
</evidence>
<feature type="region of interest" description="Disordered" evidence="6">
    <location>
        <begin position="1"/>
        <end position="47"/>
    </location>
</feature>
<gene>
    <name evidence="8" type="primary">spkD</name>
    <name evidence="8" type="ORF">EHSB41UT_02328</name>
</gene>
<keyword evidence="3" id="KW-0547">Nucleotide-binding</keyword>
<accession>A0A1X7AKE1</accession>